<dbReference type="GO" id="GO:0016757">
    <property type="term" value="F:glycosyltransferase activity"/>
    <property type="evidence" value="ECO:0007669"/>
    <property type="project" value="InterPro"/>
</dbReference>
<name>A0A3E1K6C3_9GAMM</name>
<dbReference type="EMBL" id="QUZK01000045">
    <property type="protein sequence ID" value="RFF29577.1"/>
    <property type="molecule type" value="Genomic_DNA"/>
</dbReference>
<evidence type="ECO:0000259" key="1">
    <source>
        <dbReference type="Pfam" id="PF00534"/>
    </source>
</evidence>
<feature type="domain" description="Glycosyl transferase family 1" evidence="1">
    <location>
        <begin position="193"/>
        <end position="348"/>
    </location>
</feature>
<dbReference type="GO" id="GO:1901135">
    <property type="term" value="P:carbohydrate derivative metabolic process"/>
    <property type="evidence" value="ECO:0007669"/>
    <property type="project" value="UniProtKB-ARBA"/>
</dbReference>
<evidence type="ECO:0000313" key="3">
    <source>
        <dbReference type="EMBL" id="RFF29577.1"/>
    </source>
</evidence>
<sequence>MNVLHIVAGLHPESGGPSRTVVQLSDTLAEMPGLAVQLVSQGRPGDPQVVSAQAGVSRHIGLGSRRISAGLALPGRRALHDAIATNPPHLMHNHGIWSPLNHWAARVAKDKDIPLLVQPRGMLEPWALAWRSWKKKLALWAYQRRDLESASVLVATAEQEAEGLRWLGLRQPIAVIPNGVEFDFASAPRQQHERTGLTTPRRALFLSRIHPKKGLLNLLEAWASLDSPDWVLQLAGPDEGGHLAEVQQSISALGLQNRVQYLGSIDDKNKSTVYEAADLFILPSFSENFGVVVAEALSHGLPVIATHGTPWQGLELHRCGWWVEPTVNELASALRDAFSKDPGELYEMGARGREYALEFEWDSIARQTADVYRWILGEMGRPGCVHLD</sequence>
<dbReference type="RefSeq" id="WP_116651441.1">
    <property type="nucleotide sequence ID" value="NZ_QUZK01000045.1"/>
</dbReference>
<dbReference type="OrthoDB" id="9764577at2"/>
<dbReference type="Gene3D" id="3.40.50.2000">
    <property type="entry name" value="Glycogen Phosphorylase B"/>
    <property type="match status" value="2"/>
</dbReference>
<accession>A0A3E1K6C3</accession>
<dbReference type="InterPro" id="IPR028098">
    <property type="entry name" value="Glyco_trans_4-like_N"/>
</dbReference>
<dbReference type="InterPro" id="IPR001296">
    <property type="entry name" value="Glyco_trans_1"/>
</dbReference>
<proteinExistence type="predicted"/>
<dbReference type="Pfam" id="PF00534">
    <property type="entry name" value="Glycos_transf_1"/>
    <property type="match status" value="1"/>
</dbReference>
<evidence type="ECO:0000313" key="4">
    <source>
        <dbReference type="Proteomes" id="UP000260351"/>
    </source>
</evidence>
<feature type="domain" description="Glycosyltransferase subfamily 4-like N-terminal" evidence="2">
    <location>
        <begin position="15"/>
        <end position="179"/>
    </location>
</feature>
<keyword evidence="3" id="KW-0808">Transferase</keyword>
<keyword evidence="4" id="KW-1185">Reference proteome</keyword>
<protein>
    <submittedName>
        <fullName evidence="3">Glycosyltransferase</fullName>
    </submittedName>
</protein>
<dbReference type="AlphaFoldDB" id="A0A3E1K6C3"/>
<reference evidence="3 4" key="1">
    <citation type="submission" date="2018-08" db="EMBL/GenBank/DDBJ databases">
        <title>Wenzhouxiangella salilacus sp. nov., a novel bacterium isolated from a saline lake in Xinjiang Province, China.</title>
        <authorList>
            <person name="Han S."/>
        </authorList>
    </citation>
    <scope>NUCLEOTIDE SEQUENCE [LARGE SCALE GENOMIC DNA]</scope>
    <source>
        <strain evidence="3 4">XDB06</strain>
    </source>
</reference>
<organism evidence="3 4">
    <name type="scientific">Wenzhouxiangella sediminis</name>
    <dbReference type="NCBI Taxonomy" id="1792836"/>
    <lineage>
        <taxon>Bacteria</taxon>
        <taxon>Pseudomonadati</taxon>
        <taxon>Pseudomonadota</taxon>
        <taxon>Gammaproteobacteria</taxon>
        <taxon>Chromatiales</taxon>
        <taxon>Wenzhouxiangellaceae</taxon>
        <taxon>Wenzhouxiangella</taxon>
    </lineage>
</organism>
<dbReference type="Pfam" id="PF13579">
    <property type="entry name" value="Glyco_trans_4_4"/>
    <property type="match status" value="1"/>
</dbReference>
<comment type="caution">
    <text evidence="3">The sequence shown here is derived from an EMBL/GenBank/DDBJ whole genome shotgun (WGS) entry which is preliminary data.</text>
</comment>
<dbReference type="SUPFAM" id="SSF53756">
    <property type="entry name" value="UDP-Glycosyltransferase/glycogen phosphorylase"/>
    <property type="match status" value="1"/>
</dbReference>
<gene>
    <name evidence="3" type="ORF">DZC52_12275</name>
</gene>
<dbReference type="PANTHER" id="PTHR12526">
    <property type="entry name" value="GLYCOSYLTRANSFERASE"/>
    <property type="match status" value="1"/>
</dbReference>
<dbReference type="Proteomes" id="UP000260351">
    <property type="component" value="Unassembled WGS sequence"/>
</dbReference>
<evidence type="ECO:0000259" key="2">
    <source>
        <dbReference type="Pfam" id="PF13579"/>
    </source>
</evidence>
<dbReference type="PANTHER" id="PTHR12526:SF637">
    <property type="entry name" value="GLYCOSYLTRANSFERASE EPSF-RELATED"/>
    <property type="match status" value="1"/>
</dbReference>